<keyword evidence="2" id="KW-1185">Reference proteome</keyword>
<sequence>MYSLLMVGETLGVLKLRWLSWLQLECPVQLTPKVWLLSNVLPIRTHLSQVLHLPTACLIAKKFDEGGHPKKHTKCWDDLLKCGRLLDDGLGAKKCARSSS</sequence>
<evidence type="ECO:0000313" key="1">
    <source>
        <dbReference type="EMBL" id="MEQ2315669.1"/>
    </source>
</evidence>
<gene>
    <name evidence="1" type="ORF">AMECASPLE_024822</name>
</gene>
<protein>
    <submittedName>
        <fullName evidence="1">Uncharacterized protein</fullName>
    </submittedName>
</protein>
<accession>A0ABV1AAS3</accession>
<reference evidence="1 2" key="1">
    <citation type="submission" date="2021-06" db="EMBL/GenBank/DDBJ databases">
        <authorList>
            <person name="Palmer J.M."/>
        </authorList>
    </citation>
    <scope>NUCLEOTIDE SEQUENCE [LARGE SCALE GENOMIC DNA]</scope>
    <source>
        <strain evidence="1 2">AS_MEX2019</strain>
        <tissue evidence="1">Muscle</tissue>
    </source>
</reference>
<proteinExistence type="predicted"/>
<comment type="caution">
    <text evidence="1">The sequence shown here is derived from an EMBL/GenBank/DDBJ whole genome shotgun (WGS) entry which is preliminary data.</text>
</comment>
<evidence type="ECO:0000313" key="2">
    <source>
        <dbReference type="Proteomes" id="UP001469553"/>
    </source>
</evidence>
<name>A0ABV1AAS3_9TELE</name>
<dbReference type="Proteomes" id="UP001469553">
    <property type="component" value="Unassembled WGS sequence"/>
</dbReference>
<organism evidence="1 2">
    <name type="scientific">Ameca splendens</name>
    <dbReference type="NCBI Taxonomy" id="208324"/>
    <lineage>
        <taxon>Eukaryota</taxon>
        <taxon>Metazoa</taxon>
        <taxon>Chordata</taxon>
        <taxon>Craniata</taxon>
        <taxon>Vertebrata</taxon>
        <taxon>Euteleostomi</taxon>
        <taxon>Actinopterygii</taxon>
        <taxon>Neopterygii</taxon>
        <taxon>Teleostei</taxon>
        <taxon>Neoteleostei</taxon>
        <taxon>Acanthomorphata</taxon>
        <taxon>Ovalentaria</taxon>
        <taxon>Atherinomorphae</taxon>
        <taxon>Cyprinodontiformes</taxon>
        <taxon>Goodeidae</taxon>
        <taxon>Ameca</taxon>
    </lineage>
</organism>
<dbReference type="EMBL" id="JAHRIP010087035">
    <property type="protein sequence ID" value="MEQ2315669.1"/>
    <property type="molecule type" value="Genomic_DNA"/>
</dbReference>